<feature type="chain" id="PRO_5046672989" description="Tat pathway signal sequence domain protein" evidence="1">
    <location>
        <begin position="31"/>
        <end position="174"/>
    </location>
</feature>
<sequence length="174" mass="18770">MRLTALLAAPRLAMPGLAALFLAAATPASAETRFFSYDPADRLTRALTGGLTFQVDLGLFGRTTLRRIYSTSRTGYADVRSGGPAEVRRTLGPEAAETSVYAIRPEGQGRPLGRALCPGSDEAWLVFAPIRAARPVTARAVGRWSDGRFRECAQLSWTFRGEWSALPAAPMTEP</sequence>
<evidence type="ECO:0000313" key="2">
    <source>
        <dbReference type="EMBL" id="MFC0633890.1"/>
    </source>
</evidence>
<evidence type="ECO:0000313" key="3">
    <source>
        <dbReference type="Proteomes" id="UP001589906"/>
    </source>
</evidence>
<comment type="caution">
    <text evidence="2">The sequence shown here is derived from an EMBL/GenBank/DDBJ whole genome shotgun (WGS) entry which is preliminary data.</text>
</comment>
<feature type="signal peptide" evidence="1">
    <location>
        <begin position="1"/>
        <end position="30"/>
    </location>
</feature>
<dbReference type="RefSeq" id="WP_376835858.1">
    <property type="nucleotide sequence ID" value="NZ_JBHLSW010000005.1"/>
</dbReference>
<dbReference type="Proteomes" id="UP001589906">
    <property type="component" value="Unassembled WGS sequence"/>
</dbReference>
<dbReference type="EMBL" id="JBHLSW010000005">
    <property type="protein sequence ID" value="MFC0633890.1"/>
    <property type="molecule type" value="Genomic_DNA"/>
</dbReference>
<name>A0ABV6R2P5_9CAUL</name>
<reference evidence="2 3" key="1">
    <citation type="submission" date="2024-09" db="EMBL/GenBank/DDBJ databases">
        <authorList>
            <person name="Sun Q."/>
            <person name="Mori K."/>
        </authorList>
    </citation>
    <scope>NUCLEOTIDE SEQUENCE [LARGE SCALE GENOMIC DNA]</scope>
    <source>
        <strain evidence="2 3">NCAIM B.02621</strain>
    </source>
</reference>
<protein>
    <recommendedName>
        <fullName evidence="4">Tat pathway signal sequence domain protein</fullName>
    </recommendedName>
</protein>
<keyword evidence="1" id="KW-0732">Signal</keyword>
<evidence type="ECO:0008006" key="4">
    <source>
        <dbReference type="Google" id="ProtNLM"/>
    </source>
</evidence>
<keyword evidence="3" id="KW-1185">Reference proteome</keyword>
<accession>A0ABV6R2P5</accession>
<organism evidence="2 3">
    <name type="scientific">Brevundimonas balnearis</name>
    <dbReference type="NCBI Taxonomy" id="1572858"/>
    <lineage>
        <taxon>Bacteria</taxon>
        <taxon>Pseudomonadati</taxon>
        <taxon>Pseudomonadota</taxon>
        <taxon>Alphaproteobacteria</taxon>
        <taxon>Caulobacterales</taxon>
        <taxon>Caulobacteraceae</taxon>
        <taxon>Brevundimonas</taxon>
    </lineage>
</organism>
<gene>
    <name evidence="2" type="ORF">ACFFGE_08360</name>
</gene>
<evidence type="ECO:0000256" key="1">
    <source>
        <dbReference type="SAM" id="SignalP"/>
    </source>
</evidence>
<proteinExistence type="predicted"/>